<dbReference type="PIRSF" id="PIRSF006468">
    <property type="entry name" value="BCAT1"/>
    <property type="match status" value="1"/>
</dbReference>
<dbReference type="InterPro" id="IPR043132">
    <property type="entry name" value="BCAT-like_C"/>
</dbReference>
<comment type="pathway">
    <text evidence="4">Amino-acid biosynthesis; L-leucine biosynthesis; L-leucine from 3-methyl-2-oxobutanoate: step 4/4.</text>
</comment>
<accession>A0AAW6U7D4</accession>
<organism evidence="14 15">
    <name type="scientific">Peloplasma aerotolerans</name>
    <dbReference type="NCBI Taxonomy" id="3044389"/>
    <lineage>
        <taxon>Bacteria</taxon>
        <taxon>Bacillati</taxon>
        <taxon>Mycoplasmatota</taxon>
        <taxon>Mollicutes</taxon>
        <taxon>Acholeplasmatales</taxon>
        <taxon>Acholeplasmataceae</taxon>
        <taxon>Peloplasma</taxon>
    </lineage>
</organism>
<dbReference type="GO" id="GO:0004084">
    <property type="term" value="F:branched-chain-amino-acid transaminase activity"/>
    <property type="evidence" value="ECO:0007669"/>
    <property type="project" value="UniProtKB-EC"/>
</dbReference>
<dbReference type="InterPro" id="IPR001544">
    <property type="entry name" value="Aminotrans_IV"/>
</dbReference>
<evidence type="ECO:0000256" key="4">
    <source>
        <dbReference type="ARBA" id="ARBA00005072"/>
    </source>
</evidence>
<evidence type="ECO:0000256" key="5">
    <source>
        <dbReference type="ARBA" id="ARBA00009320"/>
    </source>
</evidence>
<dbReference type="Proteomes" id="UP001431532">
    <property type="component" value="Unassembled WGS sequence"/>
</dbReference>
<dbReference type="FunFam" id="3.30.470.10:FF:000004">
    <property type="entry name" value="Branched-chain-amino-acid aminotransferase"/>
    <property type="match status" value="1"/>
</dbReference>
<keyword evidence="7 14" id="KW-0032">Aminotransferase</keyword>
<comment type="catalytic activity">
    <reaction evidence="11">
        <text>L-isoleucine + 2-oxoglutarate = (S)-3-methyl-2-oxopentanoate + L-glutamate</text>
        <dbReference type="Rhea" id="RHEA:24801"/>
        <dbReference type="ChEBI" id="CHEBI:16810"/>
        <dbReference type="ChEBI" id="CHEBI:29985"/>
        <dbReference type="ChEBI" id="CHEBI:35146"/>
        <dbReference type="ChEBI" id="CHEBI:58045"/>
        <dbReference type="EC" id="2.6.1.42"/>
    </reaction>
</comment>
<evidence type="ECO:0000256" key="3">
    <source>
        <dbReference type="ARBA" id="ARBA00004931"/>
    </source>
</evidence>
<sequence length="334" mass="37223">MISKAKGFAYVKADYNYISYYKDGKWDEGHLRPEDTLTISATSTSLHYGQQCFEGLKAYRRKDGKIQLFRVEDNARRFQTSCERMMMPTVSIEKFVDAVKKTVLANAEFVPPYESKHTLYIRPFMIGVGDNLGLRPAPEFIFSIIVSPVATYFDGDAKCVNMGVSDYDRAAPYGTGAVKVGGNYAASMYPQVEARKQGFADCLFLDPKTHTRIEEVGAANFFGITKDGDYITPKSPSILNSITNRSLKYIAQHILGLKVIEEDIYIDQLDHLVEAGACGTAAIITPIGSITYKGHKHVFPASKVMGETTKKLYELLIGIQFGDIKDPNDWITVL</sequence>
<evidence type="ECO:0000256" key="9">
    <source>
        <dbReference type="ARBA" id="ARBA00022898"/>
    </source>
</evidence>
<evidence type="ECO:0000256" key="12">
    <source>
        <dbReference type="ARBA" id="ARBA00049229"/>
    </source>
</evidence>
<feature type="modified residue" description="N6-(pyridoxal phosphate)lysine" evidence="13">
    <location>
        <position position="179"/>
    </location>
</feature>
<comment type="catalytic activity">
    <reaction evidence="12">
        <text>L-leucine + 2-oxoglutarate = 4-methyl-2-oxopentanoate + L-glutamate</text>
        <dbReference type="Rhea" id="RHEA:18321"/>
        <dbReference type="ChEBI" id="CHEBI:16810"/>
        <dbReference type="ChEBI" id="CHEBI:17865"/>
        <dbReference type="ChEBI" id="CHEBI:29985"/>
        <dbReference type="ChEBI" id="CHEBI:57427"/>
        <dbReference type="EC" id="2.6.1.42"/>
    </reaction>
</comment>
<dbReference type="SUPFAM" id="SSF56752">
    <property type="entry name" value="D-aminoacid aminotransferase-like PLP-dependent enzymes"/>
    <property type="match status" value="1"/>
</dbReference>
<evidence type="ECO:0000256" key="6">
    <source>
        <dbReference type="ARBA" id="ARBA00013053"/>
    </source>
</evidence>
<dbReference type="GO" id="GO:0009081">
    <property type="term" value="P:branched-chain amino acid metabolic process"/>
    <property type="evidence" value="ECO:0007669"/>
    <property type="project" value="InterPro"/>
</dbReference>
<comment type="pathway">
    <text evidence="2">Amino-acid biosynthesis; L-isoleucine biosynthesis; L-isoleucine from 2-oxobutanoate: step 4/4.</text>
</comment>
<comment type="caution">
    <text evidence="14">The sequence shown here is derived from an EMBL/GenBank/DDBJ whole genome shotgun (WGS) entry which is preliminary data.</text>
</comment>
<dbReference type="EMBL" id="JASCXW010000004">
    <property type="protein sequence ID" value="MDI6452412.1"/>
    <property type="molecule type" value="Genomic_DNA"/>
</dbReference>
<evidence type="ECO:0000256" key="2">
    <source>
        <dbReference type="ARBA" id="ARBA00004824"/>
    </source>
</evidence>
<dbReference type="InterPro" id="IPR005786">
    <property type="entry name" value="B_amino_transII"/>
</dbReference>
<comment type="catalytic activity">
    <reaction evidence="10">
        <text>L-valine + 2-oxoglutarate = 3-methyl-2-oxobutanoate + L-glutamate</text>
        <dbReference type="Rhea" id="RHEA:24813"/>
        <dbReference type="ChEBI" id="CHEBI:11851"/>
        <dbReference type="ChEBI" id="CHEBI:16810"/>
        <dbReference type="ChEBI" id="CHEBI:29985"/>
        <dbReference type="ChEBI" id="CHEBI:57762"/>
        <dbReference type="EC" id="2.6.1.42"/>
    </reaction>
</comment>
<comment type="cofactor">
    <cofactor evidence="1">
        <name>pyridoxal 5'-phosphate</name>
        <dbReference type="ChEBI" id="CHEBI:597326"/>
    </cofactor>
</comment>
<keyword evidence="8 14" id="KW-0808">Transferase</keyword>
<dbReference type="RefSeq" id="WP_282838827.1">
    <property type="nucleotide sequence ID" value="NZ_JASCXW010000004.1"/>
</dbReference>
<keyword evidence="9" id="KW-0663">Pyridoxal phosphate</keyword>
<gene>
    <name evidence="14" type="ORF">QJ521_02440</name>
</gene>
<dbReference type="InterPro" id="IPR036038">
    <property type="entry name" value="Aminotransferase-like"/>
</dbReference>
<dbReference type="Gene3D" id="3.20.10.10">
    <property type="entry name" value="D-amino Acid Aminotransferase, subunit A, domain 2"/>
    <property type="match status" value="1"/>
</dbReference>
<name>A0AAW6U7D4_9MOLU</name>
<dbReference type="PANTHER" id="PTHR42825:SF2">
    <property type="entry name" value="BRANCHED-CHAIN-AMINO-ACID AMINOTRANSFERASE 3, CHLOROPLASTIC-RELATED"/>
    <property type="match status" value="1"/>
</dbReference>
<dbReference type="PANTHER" id="PTHR42825">
    <property type="entry name" value="AMINO ACID AMINOTRANSFERASE"/>
    <property type="match status" value="1"/>
</dbReference>
<evidence type="ECO:0000256" key="10">
    <source>
        <dbReference type="ARBA" id="ARBA00048212"/>
    </source>
</evidence>
<comment type="similarity">
    <text evidence="5">Belongs to the class-IV pyridoxal-phosphate-dependent aminotransferase family.</text>
</comment>
<evidence type="ECO:0000313" key="14">
    <source>
        <dbReference type="EMBL" id="MDI6452412.1"/>
    </source>
</evidence>
<dbReference type="Gene3D" id="3.30.470.10">
    <property type="match status" value="1"/>
</dbReference>
<evidence type="ECO:0000256" key="7">
    <source>
        <dbReference type="ARBA" id="ARBA00022576"/>
    </source>
</evidence>
<dbReference type="Pfam" id="PF01063">
    <property type="entry name" value="Aminotran_4"/>
    <property type="match status" value="1"/>
</dbReference>
<dbReference type="AlphaFoldDB" id="A0AAW6U7D4"/>
<evidence type="ECO:0000256" key="11">
    <source>
        <dbReference type="ARBA" id="ARBA00048798"/>
    </source>
</evidence>
<dbReference type="NCBIfam" id="TIGR01123">
    <property type="entry name" value="ilvE_II"/>
    <property type="match status" value="1"/>
</dbReference>
<proteinExistence type="inferred from homology"/>
<dbReference type="EC" id="2.6.1.42" evidence="6"/>
<evidence type="ECO:0000256" key="8">
    <source>
        <dbReference type="ARBA" id="ARBA00022679"/>
    </source>
</evidence>
<protein>
    <recommendedName>
        <fullName evidence="6">branched-chain-amino-acid transaminase</fullName>
        <ecNumber evidence="6">2.6.1.42</ecNumber>
    </recommendedName>
</protein>
<evidence type="ECO:0000256" key="1">
    <source>
        <dbReference type="ARBA" id="ARBA00001933"/>
    </source>
</evidence>
<dbReference type="InterPro" id="IPR043131">
    <property type="entry name" value="BCAT-like_N"/>
</dbReference>
<evidence type="ECO:0000256" key="13">
    <source>
        <dbReference type="PIRSR" id="PIRSR006468-1"/>
    </source>
</evidence>
<dbReference type="CDD" id="cd01557">
    <property type="entry name" value="BCAT_beta_family"/>
    <property type="match status" value="1"/>
</dbReference>
<reference evidence="14" key="1">
    <citation type="submission" date="2023-05" db="EMBL/GenBank/DDBJ databases">
        <title>Mariniplasma microaerophilum sp. nov., a novel anaerobic mollicute isolated from terrestrial mud volcano, Taman Peninsula, Russia.</title>
        <authorList>
            <person name="Khomyakova M.A."/>
            <person name="Merkel A.Y."/>
            <person name="Slobodkin A.I."/>
        </authorList>
    </citation>
    <scope>NUCLEOTIDE SEQUENCE</scope>
    <source>
        <strain evidence="14">M4Ah</strain>
    </source>
</reference>
<comment type="pathway">
    <text evidence="3">Amino-acid biosynthesis; L-valine biosynthesis; L-valine from pyruvate: step 4/4.</text>
</comment>
<keyword evidence="15" id="KW-1185">Reference proteome</keyword>
<dbReference type="NCBIfam" id="NF009897">
    <property type="entry name" value="PRK13357.1"/>
    <property type="match status" value="1"/>
</dbReference>
<evidence type="ECO:0000313" key="15">
    <source>
        <dbReference type="Proteomes" id="UP001431532"/>
    </source>
</evidence>
<dbReference type="InterPro" id="IPR033939">
    <property type="entry name" value="BCAT_family"/>
</dbReference>